<dbReference type="RefSeq" id="WP_209860199.1">
    <property type="nucleotide sequence ID" value="NZ_JAGGLD010000001.1"/>
</dbReference>
<proteinExistence type="predicted"/>
<name>A0ABS4JGR7_9BACL</name>
<accession>A0ABS4JGR7</accession>
<gene>
    <name evidence="1" type="ORF">J2Z69_001315</name>
</gene>
<comment type="caution">
    <text evidence="1">The sequence shown here is derived from an EMBL/GenBank/DDBJ whole genome shotgun (WGS) entry which is preliminary data.</text>
</comment>
<dbReference type="Proteomes" id="UP001519288">
    <property type="component" value="Unassembled WGS sequence"/>
</dbReference>
<evidence type="ECO:0000313" key="1">
    <source>
        <dbReference type="EMBL" id="MBP2000296.1"/>
    </source>
</evidence>
<organism evidence="1 2">
    <name type="scientific">Paenibacillus shirakamiensis</name>
    <dbReference type="NCBI Taxonomy" id="1265935"/>
    <lineage>
        <taxon>Bacteria</taxon>
        <taxon>Bacillati</taxon>
        <taxon>Bacillota</taxon>
        <taxon>Bacilli</taxon>
        <taxon>Bacillales</taxon>
        <taxon>Paenibacillaceae</taxon>
        <taxon>Paenibacillus</taxon>
    </lineage>
</organism>
<dbReference type="EMBL" id="JAGGLD010000001">
    <property type="protein sequence ID" value="MBP2000296.1"/>
    <property type="molecule type" value="Genomic_DNA"/>
</dbReference>
<evidence type="ECO:0000313" key="2">
    <source>
        <dbReference type="Proteomes" id="UP001519288"/>
    </source>
</evidence>
<sequence>MFRWLRAKRRPSLACQYKDLASIGITLKEKFELSQITMLPSIEYKKLPYLLLLMDLGGEFVLENNSFEYLSQDIWYFDQECIDDPNDYISIVERIVDLTKNDLEMQQLHIYEEQGKVWMTLNVNSKAYRYDFYMNDDWVDLGVFRFFSDILKVEGSHRWFFYSDIDPHLLVGAFTNNQWHALNQRLNIFIPF</sequence>
<reference evidence="1 2" key="1">
    <citation type="submission" date="2021-03" db="EMBL/GenBank/DDBJ databases">
        <title>Genomic Encyclopedia of Type Strains, Phase IV (KMG-IV): sequencing the most valuable type-strain genomes for metagenomic binning, comparative biology and taxonomic classification.</title>
        <authorList>
            <person name="Goeker M."/>
        </authorList>
    </citation>
    <scope>NUCLEOTIDE SEQUENCE [LARGE SCALE GENOMIC DNA]</scope>
    <source>
        <strain evidence="1 2">DSM 26806</strain>
    </source>
</reference>
<keyword evidence="2" id="KW-1185">Reference proteome</keyword>
<protein>
    <submittedName>
        <fullName evidence="1">Uncharacterized protein</fullName>
    </submittedName>
</protein>